<reference evidence="2" key="1">
    <citation type="submission" date="2020-06" db="EMBL/GenBank/DDBJ databases">
        <title>Isolation of Planomicrobium glaciei.</title>
        <authorList>
            <person name="Malisova L."/>
            <person name="Safrankova R."/>
            <person name="Jakubu V."/>
            <person name="Spanelova P."/>
        </authorList>
    </citation>
    <scope>NUCLEOTIDE SEQUENCE [LARGE SCALE GENOMIC DNA]</scope>
    <source>
        <strain evidence="2">NRL-ATB46093</strain>
    </source>
</reference>
<organism evidence="1 2">
    <name type="scientific">Planococcus glaciei</name>
    <dbReference type="NCBI Taxonomy" id="459472"/>
    <lineage>
        <taxon>Bacteria</taxon>
        <taxon>Bacillati</taxon>
        <taxon>Bacillota</taxon>
        <taxon>Bacilli</taxon>
        <taxon>Bacillales</taxon>
        <taxon>Caryophanaceae</taxon>
        <taxon>Planococcus</taxon>
    </lineage>
</organism>
<dbReference type="RefSeq" id="WP_053165819.1">
    <property type="nucleotide sequence ID" value="NZ_CP051177.1"/>
</dbReference>
<gene>
    <name evidence="1" type="ORF">HF394_18135</name>
</gene>
<dbReference type="EMBL" id="CP051177">
    <property type="protein sequence ID" value="QKX52336.1"/>
    <property type="molecule type" value="Genomic_DNA"/>
</dbReference>
<protein>
    <submittedName>
        <fullName evidence="1">Uncharacterized protein</fullName>
    </submittedName>
</protein>
<dbReference type="OrthoDB" id="2991120at2"/>
<dbReference type="AlphaFoldDB" id="A0A1G7ZX52"/>
<name>A0A1G7ZX52_9BACL</name>
<proteinExistence type="predicted"/>
<sequence>MDTVQDVEIYLLSKKCNLTARRWAKNKRLKQRILERHLTWNGDHLKINRIDMLKPLHSNIDYYLDHPSLIDDQFRDEAGQV</sequence>
<evidence type="ECO:0000313" key="2">
    <source>
        <dbReference type="Proteomes" id="UP000509222"/>
    </source>
</evidence>
<keyword evidence="2" id="KW-1185">Reference proteome</keyword>
<dbReference type="Proteomes" id="UP000509222">
    <property type="component" value="Chromosome"/>
</dbReference>
<accession>A0A1G7ZX52</accession>
<evidence type="ECO:0000313" key="1">
    <source>
        <dbReference type="EMBL" id="QKX52336.1"/>
    </source>
</evidence>